<dbReference type="GO" id="GO:0000747">
    <property type="term" value="P:conjugation with cellular fusion"/>
    <property type="evidence" value="ECO:0007669"/>
    <property type="project" value="TreeGrafter"/>
</dbReference>
<reference evidence="3" key="2">
    <citation type="submission" date="2023-06" db="EMBL/GenBank/DDBJ databases">
        <authorList>
            <consortium name="Lawrence Berkeley National Laboratory"/>
            <person name="Haridas S."/>
            <person name="Hensen N."/>
            <person name="Bonometti L."/>
            <person name="Westerberg I."/>
            <person name="Brannstrom I.O."/>
            <person name="Guillou S."/>
            <person name="Cros-Aarteil S."/>
            <person name="Calhoun S."/>
            <person name="Kuo A."/>
            <person name="Mondo S."/>
            <person name="Pangilinan J."/>
            <person name="Riley R."/>
            <person name="Labutti K."/>
            <person name="Andreopoulos B."/>
            <person name="Lipzen A."/>
            <person name="Chen C."/>
            <person name="Yanf M."/>
            <person name="Daum C."/>
            <person name="Ng V."/>
            <person name="Clum A."/>
            <person name="Steindorff A."/>
            <person name="Ohm R."/>
            <person name="Martin F."/>
            <person name="Silar P."/>
            <person name="Natvig D."/>
            <person name="Lalanne C."/>
            <person name="Gautier V."/>
            <person name="Ament-Velasquez S.L."/>
            <person name="Kruys A."/>
            <person name="Hutchinson M.I."/>
            <person name="Powell A.J."/>
            <person name="Barry K."/>
            <person name="Miller A.N."/>
            <person name="Grigoriev I.V."/>
            <person name="Debuchy R."/>
            <person name="Gladieux P."/>
            <person name="Thoren M.H."/>
            <person name="Johannesson H."/>
        </authorList>
    </citation>
    <scope>NUCLEOTIDE SEQUENCE</scope>
    <source>
        <strain evidence="3">CBS 118394</strain>
    </source>
</reference>
<reference evidence="3" key="1">
    <citation type="journal article" date="2023" name="Mol. Phylogenet. Evol.">
        <title>Genome-scale phylogeny and comparative genomics of the fungal order Sordariales.</title>
        <authorList>
            <person name="Hensen N."/>
            <person name="Bonometti L."/>
            <person name="Westerberg I."/>
            <person name="Brannstrom I.O."/>
            <person name="Guillou S."/>
            <person name="Cros-Aarteil S."/>
            <person name="Calhoun S."/>
            <person name="Haridas S."/>
            <person name="Kuo A."/>
            <person name="Mondo S."/>
            <person name="Pangilinan J."/>
            <person name="Riley R."/>
            <person name="LaButti K."/>
            <person name="Andreopoulos B."/>
            <person name="Lipzen A."/>
            <person name="Chen C."/>
            <person name="Yan M."/>
            <person name="Daum C."/>
            <person name="Ng V."/>
            <person name="Clum A."/>
            <person name="Steindorff A."/>
            <person name="Ohm R.A."/>
            <person name="Martin F."/>
            <person name="Silar P."/>
            <person name="Natvig D.O."/>
            <person name="Lalanne C."/>
            <person name="Gautier V."/>
            <person name="Ament-Velasquez S.L."/>
            <person name="Kruys A."/>
            <person name="Hutchinson M.I."/>
            <person name="Powell A.J."/>
            <person name="Barry K."/>
            <person name="Miller A.N."/>
            <person name="Grigoriev I.V."/>
            <person name="Debuchy R."/>
            <person name="Gladieux P."/>
            <person name="Hiltunen Thoren M."/>
            <person name="Johannesson H."/>
        </authorList>
    </citation>
    <scope>NUCLEOTIDE SEQUENCE</scope>
    <source>
        <strain evidence="3">CBS 118394</strain>
    </source>
</reference>
<dbReference type="Proteomes" id="UP001283341">
    <property type="component" value="Unassembled WGS sequence"/>
</dbReference>
<feature type="transmembrane region" description="Helical" evidence="2">
    <location>
        <begin position="184"/>
        <end position="206"/>
    </location>
</feature>
<feature type="region of interest" description="Disordered" evidence="1">
    <location>
        <begin position="275"/>
        <end position="320"/>
    </location>
</feature>
<feature type="transmembrane region" description="Helical" evidence="2">
    <location>
        <begin position="141"/>
        <end position="163"/>
    </location>
</feature>
<dbReference type="InterPro" id="IPR033481">
    <property type="entry name" value="Dni1/Fig1"/>
</dbReference>
<keyword evidence="4" id="KW-1185">Reference proteome</keyword>
<feature type="transmembrane region" description="Helical" evidence="2">
    <location>
        <begin position="42"/>
        <end position="64"/>
    </location>
</feature>
<sequence>MIVISKITSYFAMTRASWKDNLLLLGYEIWHRIASLRRPVQILNCTAILMQCLLLAGCAAPRLAGIYLFSFGLAAATDITTGFSRLELRVGYFCMCARLDDTASWTCGDPGRVREQLMGVTEPWNLVKTAYDLRDGAISPLMNIIFLAFTALAVFLVSSFPLVKVGYETPLAPATTPHPLTMKLFTRTFGLLPLAAMIASLLAAVWQHIAAATAAPLMNALSSGAVMAVSGSAATVLAWLTFIVSLTAGSLCLRTSSVMYSRQLEDDDLYSLPSSYHSTSEFGGRRPSSSTDTSSSSEEYEPPTATSDIRMASLSPREES</sequence>
<dbReference type="GO" id="GO:0043332">
    <property type="term" value="C:mating projection tip"/>
    <property type="evidence" value="ECO:0007669"/>
    <property type="project" value="TreeGrafter"/>
</dbReference>
<evidence type="ECO:0000313" key="4">
    <source>
        <dbReference type="Proteomes" id="UP001283341"/>
    </source>
</evidence>
<organism evidence="3 4">
    <name type="scientific">Apodospora peruviana</name>
    <dbReference type="NCBI Taxonomy" id="516989"/>
    <lineage>
        <taxon>Eukaryota</taxon>
        <taxon>Fungi</taxon>
        <taxon>Dikarya</taxon>
        <taxon>Ascomycota</taxon>
        <taxon>Pezizomycotina</taxon>
        <taxon>Sordariomycetes</taxon>
        <taxon>Sordariomycetidae</taxon>
        <taxon>Sordariales</taxon>
        <taxon>Lasiosphaeriaceae</taxon>
        <taxon>Apodospora</taxon>
    </lineage>
</organism>
<accession>A0AAE0M0H2</accession>
<keyword evidence="2" id="KW-0472">Membrane</keyword>
<protein>
    <submittedName>
        <fullName evidence="3">Ca2+ regulator and membrane fusion protein Fig1-domain-containing protein</fullName>
    </submittedName>
</protein>
<dbReference type="GO" id="GO:0016020">
    <property type="term" value="C:membrane"/>
    <property type="evidence" value="ECO:0007669"/>
    <property type="project" value="InterPro"/>
</dbReference>
<dbReference type="Pfam" id="PF12351">
    <property type="entry name" value="Fig1"/>
    <property type="match status" value="1"/>
</dbReference>
<dbReference type="PANTHER" id="PTHR28092:SF1">
    <property type="entry name" value="FACTOR-INDUCED GENE 1 PROTEIN"/>
    <property type="match status" value="1"/>
</dbReference>
<keyword evidence="2" id="KW-0812">Transmembrane</keyword>
<name>A0AAE0M0H2_9PEZI</name>
<dbReference type="AlphaFoldDB" id="A0AAE0M0H2"/>
<evidence type="ECO:0000256" key="1">
    <source>
        <dbReference type="SAM" id="MobiDB-lite"/>
    </source>
</evidence>
<feature type="compositionally biased region" description="Low complexity" evidence="1">
    <location>
        <begin position="287"/>
        <end position="307"/>
    </location>
</feature>
<feature type="transmembrane region" description="Helical" evidence="2">
    <location>
        <begin position="226"/>
        <end position="253"/>
    </location>
</feature>
<gene>
    <name evidence="3" type="ORF">B0H66DRAFT_376999</name>
</gene>
<dbReference type="PANTHER" id="PTHR28092">
    <property type="entry name" value="FACTOR-INDUCED GENE 1 PROTEIN"/>
    <property type="match status" value="1"/>
</dbReference>
<proteinExistence type="predicted"/>
<keyword evidence="2" id="KW-1133">Transmembrane helix</keyword>
<dbReference type="EMBL" id="JAUEDM010000007">
    <property type="protein sequence ID" value="KAK3314390.1"/>
    <property type="molecule type" value="Genomic_DNA"/>
</dbReference>
<comment type="caution">
    <text evidence="3">The sequence shown here is derived from an EMBL/GenBank/DDBJ whole genome shotgun (WGS) entry which is preliminary data.</text>
</comment>
<evidence type="ECO:0000256" key="2">
    <source>
        <dbReference type="SAM" id="Phobius"/>
    </source>
</evidence>
<evidence type="ECO:0000313" key="3">
    <source>
        <dbReference type="EMBL" id="KAK3314390.1"/>
    </source>
</evidence>